<name>A0ABR4P1K9_9HELO</name>
<sequence length="370" mass="42228">MFPIALCPTHQSLLNEPCQKSYSGIIIPVNIYLTETRHKRTEHLRHLGSFAYTFCKDRNIWPLNWPLSSYYERFPVECFRGSRFSSLKANLTASSVPINECILELIWELEKTTSSRAMVEECFGFENFVLLCTSAASYQARLVNDNLISQSLICLRSCLEALRAQKSGILEGQSHEYCHLGKCNIKCLHDIHTNIQRYLDEVSRVILESDMTQKRNPWWLSIFYSVCIQSLVRKTLLRLPSYRVEACQQYLHLPIRVFVAMSSTFDPLIRSPLPDSSSSEEVPNEGDLVSARSAVNRARWGQIGIRNSGDYLKQLLEDKGATLLRPEDGFDSTTCQKIFDKMATRNNRALGMGKFANYLTNSIIDDANQA</sequence>
<dbReference type="Proteomes" id="UP001629113">
    <property type="component" value="Unassembled WGS sequence"/>
</dbReference>
<evidence type="ECO:0000313" key="2">
    <source>
        <dbReference type="Proteomes" id="UP001629113"/>
    </source>
</evidence>
<dbReference type="EMBL" id="JBFCZG010000011">
    <property type="protein sequence ID" value="KAL3417195.1"/>
    <property type="molecule type" value="Genomic_DNA"/>
</dbReference>
<organism evidence="1 2">
    <name type="scientific">Phlyctema vagabunda</name>
    <dbReference type="NCBI Taxonomy" id="108571"/>
    <lineage>
        <taxon>Eukaryota</taxon>
        <taxon>Fungi</taxon>
        <taxon>Dikarya</taxon>
        <taxon>Ascomycota</taxon>
        <taxon>Pezizomycotina</taxon>
        <taxon>Leotiomycetes</taxon>
        <taxon>Helotiales</taxon>
        <taxon>Dermateaceae</taxon>
        <taxon>Phlyctema</taxon>
    </lineage>
</organism>
<reference evidence="1 2" key="1">
    <citation type="submission" date="2024-06" db="EMBL/GenBank/DDBJ databases">
        <title>Complete genome of Phlyctema vagabunda strain 19-DSS-EL-015.</title>
        <authorList>
            <person name="Fiorenzani C."/>
        </authorList>
    </citation>
    <scope>NUCLEOTIDE SEQUENCE [LARGE SCALE GENOMIC DNA]</scope>
    <source>
        <strain evidence="1 2">19-DSS-EL-015</strain>
    </source>
</reference>
<comment type="caution">
    <text evidence="1">The sequence shown here is derived from an EMBL/GenBank/DDBJ whole genome shotgun (WGS) entry which is preliminary data.</text>
</comment>
<accession>A0ABR4P1K9</accession>
<protein>
    <submittedName>
        <fullName evidence="1">Uncharacterized protein</fullName>
    </submittedName>
</protein>
<gene>
    <name evidence="1" type="ORF">PVAG01_11195</name>
</gene>
<evidence type="ECO:0000313" key="1">
    <source>
        <dbReference type="EMBL" id="KAL3417195.1"/>
    </source>
</evidence>
<keyword evidence="2" id="KW-1185">Reference proteome</keyword>
<proteinExistence type="predicted"/>